<dbReference type="NCBIfam" id="NF001913">
    <property type="entry name" value="PRK00696.1"/>
    <property type="match status" value="1"/>
</dbReference>
<dbReference type="PANTHER" id="PTHR11815:SF10">
    <property type="entry name" value="SUCCINATE--COA LIGASE [GDP-FORMING] SUBUNIT BETA, MITOCHONDRIAL"/>
    <property type="match status" value="1"/>
</dbReference>
<dbReference type="RefSeq" id="WP_112139646.1">
    <property type="nucleotide sequence ID" value="NZ_BAAAEF010000013.1"/>
</dbReference>
<keyword evidence="5 10" id="KW-0547">Nucleotide-binding</keyword>
<dbReference type="Proteomes" id="UP000249898">
    <property type="component" value="Chromosome"/>
</dbReference>
<dbReference type="UniPathway" id="UPA00223">
    <property type="reaction ID" value="UER00999"/>
</dbReference>
<dbReference type="InterPro" id="IPR013815">
    <property type="entry name" value="ATP_grasp_subdomain_1"/>
</dbReference>
<reference evidence="12 15" key="1">
    <citation type="submission" date="2016-06" db="EMBL/GenBank/DDBJ databases">
        <title>The sequenced genome of the ice-adhering bacterium Marinomonas primoryensis, from Antarctica.</title>
        <authorList>
            <person name="Graham L."/>
            <person name="Vance T.D.R."/>
            <person name="Davies P.L."/>
        </authorList>
    </citation>
    <scope>NUCLEOTIDE SEQUENCE [LARGE SCALE GENOMIC DNA]</scope>
    <source>
        <strain evidence="12 15">AceL</strain>
    </source>
</reference>
<dbReference type="InterPro" id="IPR017866">
    <property type="entry name" value="Succ-CoA_synthase_bsu_CS"/>
</dbReference>
<feature type="binding site" evidence="10">
    <location>
        <position position="99"/>
    </location>
    <ligand>
        <name>ATP</name>
        <dbReference type="ChEBI" id="CHEBI:30616"/>
    </ligand>
</feature>
<feature type="binding site" evidence="10">
    <location>
        <begin position="321"/>
        <end position="323"/>
    </location>
    <ligand>
        <name>substrate</name>
        <note>ligand shared with subunit alpha</note>
    </ligand>
</feature>
<comment type="similarity">
    <text evidence="1 10">Belongs to the succinate/malate CoA ligase beta subunit family.</text>
</comment>
<evidence type="ECO:0000313" key="16">
    <source>
        <dbReference type="Proteomes" id="UP000509371"/>
    </source>
</evidence>
<evidence type="ECO:0000256" key="5">
    <source>
        <dbReference type="ARBA" id="ARBA00022741"/>
    </source>
</evidence>
<dbReference type="Proteomes" id="UP001471651">
    <property type="component" value="Unassembled WGS sequence"/>
</dbReference>
<reference evidence="13 17" key="3">
    <citation type="submission" date="2024-05" db="EMBL/GenBank/DDBJ databases">
        <authorList>
            <person name="Busch G.E."/>
            <person name="Sharma I."/>
        </authorList>
    </citation>
    <scope>NUCLEOTIDE SEQUENCE [LARGE SCALE GENOMIC DNA]</scope>
    <source>
        <strain evidence="13 17">23GB23</strain>
    </source>
</reference>
<dbReference type="GO" id="GO:0042709">
    <property type="term" value="C:succinate-CoA ligase complex"/>
    <property type="evidence" value="ECO:0007669"/>
    <property type="project" value="TreeGrafter"/>
</dbReference>
<dbReference type="Pfam" id="PF08442">
    <property type="entry name" value="ATP-grasp_2"/>
    <property type="match status" value="1"/>
</dbReference>
<dbReference type="KEGG" id="mpri:MP3633_1410"/>
<dbReference type="PANTHER" id="PTHR11815">
    <property type="entry name" value="SUCCINYL-COA SYNTHETASE BETA CHAIN"/>
    <property type="match status" value="1"/>
</dbReference>
<keyword evidence="6 10" id="KW-0067">ATP-binding</keyword>
<evidence type="ECO:0000313" key="17">
    <source>
        <dbReference type="Proteomes" id="UP001471651"/>
    </source>
</evidence>
<protein>
    <recommendedName>
        <fullName evidence="10">Succinate--CoA ligase [ADP-forming] subunit beta</fullName>
        <ecNumber evidence="10">6.2.1.5</ecNumber>
    </recommendedName>
    <alternativeName>
        <fullName evidence="10">Succinyl-CoA synthetase subunit beta</fullName>
        <shortName evidence="10">SCS-beta</shortName>
    </alternativeName>
</protein>
<dbReference type="SUPFAM" id="SSF52210">
    <property type="entry name" value="Succinyl-CoA synthetase domains"/>
    <property type="match status" value="1"/>
</dbReference>
<dbReference type="Gene3D" id="3.40.50.261">
    <property type="entry name" value="Succinyl-CoA synthetase domains"/>
    <property type="match status" value="1"/>
</dbReference>
<accession>A0A2Z4PV13</accession>
<evidence type="ECO:0000313" key="15">
    <source>
        <dbReference type="Proteomes" id="UP000249898"/>
    </source>
</evidence>
<keyword evidence="7 10" id="KW-0460">Magnesium</keyword>
<evidence type="ECO:0000256" key="6">
    <source>
        <dbReference type="ARBA" id="ARBA00022840"/>
    </source>
</evidence>
<keyword evidence="4 10" id="KW-0479">Metal-binding</keyword>
<dbReference type="Proteomes" id="UP000509371">
    <property type="component" value="Chromosome"/>
</dbReference>
<dbReference type="GO" id="GO:0006099">
    <property type="term" value="P:tricarboxylic acid cycle"/>
    <property type="evidence" value="ECO:0007669"/>
    <property type="project" value="UniProtKB-UniRule"/>
</dbReference>
<feature type="binding site" evidence="10">
    <location>
        <position position="199"/>
    </location>
    <ligand>
        <name>Mg(2+)</name>
        <dbReference type="ChEBI" id="CHEBI:18420"/>
    </ligand>
</feature>
<dbReference type="EMBL" id="CP054301">
    <property type="protein sequence ID" value="QKK80144.1"/>
    <property type="molecule type" value="Genomic_DNA"/>
</dbReference>
<comment type="pathway">
    <text evidence="10">Carbohydrate metabolism; tricarboxylic acid cycle; succinate from succinyl-CoA (ligase route): step 1/1.</text>
</comment>
<organism evidence="12 15">
    <name type="scientific">Marinomonas primoryensis</name>
    <dbReference type="NCBI Taxonomy" id="178399"/>
    <lineage>
        <taxon>Bacteria</taxon>
        <taxon>Pseudomonadati</taxon>
        <taxon>Pseudomonadota</taxon>
        <taxon>Gammaproteobacteria</taxon>
        <taxon>Oceanospirillales</taxon>
        <taxon>Oceanospirillaceae</taxon>
        <taxon>Marinomonas</taxon>
    </lineage>
</organism>
<dbReference type="FunFam" id="3.40.50.261:FF:000001">
    <property type="entry name" value="Succinate--CoA ligase [ADP-forming] subunit beta"/>
    <property type="match status" value="1"/>
</dbReference>
<dbReference type="FunFam" id="3.30.1490.20:FF:000002">
    <property type="entry name" value="Succinate--CoA ligase [ADP-forming] subunit beta"/>
    <property type="match status" value="1"/>
</dbReference>
<feature type="binding site" evidence="10">
    <location>
        <position position="46"/>
    </location>
    <ligand>
        <name>ATP</name>
        <dbReference type="ChEBI" id="CHEBI:30616"/>
    </ligand>
</feature>
<evidence type="ECO:0000259" key="11">
    <source>
        <dbReference type="PROSITE" id="PS50975"/>
    </source>
</evidence>
<dbReference type="InterPro" id="IPR005809">
    <property type="entry name" value="Succ_CoA_ligase-like_bsu"/>
</dbReference>
<feature type="binding site" evidence="10">
    <location>
        <position position="107"/>
    </location>
    <ligand>
        <name>ATP</name>
        <dbReference type="ChEBI" id="CHEBI:30616"/>
    </ligand>
</feature>
<comment type="subunit">
    <text evidence="10">Heterotetramer of two alpha and two beta subunits.</text>
</comment>
<dbReference type="Gene3D" id="3.30.1490.20">
    <property type="entry name" value="ATP-grasp fold, A domain"/>
    <property type="match status" value="1"/>
</dbReference>
<sequence>MNLHEYQAKQLFAEYGLPVSTGYAVDTPEAAVEAAKKIGGDKWVVKAQVHAGGRGKAGGVKLVDSYEEIAAFTKHWLGKNLVTYQTDEHGQPVAKILVESCTDIANELYLGAVVDRSTRRVVFMASTEGGVEIEKVAEETPELIHKAIIDPLVGAQPYQARELAFKLGLNPTQIKQFTKIFLGLSQMFHDYDFALLEINPLVITNEGDLHCLDGKIGIDSNAIYRQKKMQEFHDPSQEDEREAHAAQWELNYVALDGNVGCMVNGAGLAMGTMDIVNLHGGKPANFLDVGGGATKERVAEAFKIILSDSNVKAVLVNIFGGIVRCDMIAEGIIGAVEQVGVTVPVVVRLEGTNADLGREVLAKSDLDIIAATSLKDAAIQVVKAAEGK</sequence>
<dbReference type="PROSITE" id="PS50975">
    <property type="entry name" value="ATP_GRASP"/>
    <property type="match status" value="1"/>
</dbReference>
<dbReference type="Gene3D" id="3.30.470.20">
    <property type="entry name" value="ATP-grasp fold, B domain"/>
    <property type="match status" value="1"/>
</dbReference>
<comment type="catalytic activity">
    <reaction evidence="8">
        <text>succinate + ATP + CoA = succinyl-CoA + ADP + phosphate</text>
        <dbReference type="Rhea" id="RHEA:17661"/>
        <dbReference type="ChEBI" id="CHEBI:30031"/>
        <dbReference type="ChEBI" id="CHEBI:30616"/>
        <dbReference type="ChEBI" id="CHEBI:43474"/>
        <dbReference type="ChEBI" id="CHEBI:57287"/>
        <dbReference type="ChEBI" id="CHEBI:57292"/>
        <dbReference type="ChEBI" id="CHEBI:456216"/>
        <dbReference type="EC" id="6.2.1.5"/>
    </reaction>
    <physiologicalReaction direction="right-to-left" evidence="8">
        <dbReference type="Rhea" id="RHEA:17663"/>
    </physiologicalReaction>
</comment>
<evidence type="ECO:0000256" key="1">
    <source>
        <dbReference type="ARBA" id="ARBA00009182"/>
    </source>
</evidence>
<dbReference type="GO" id="GO:0004775">
    <property type="term" value="F:succinate-CoA ligase (ADP-forming) activity"/>
    <property type="evidence" value="ECO:0007669"/>
    <property type="project" value="UniProtKB-UniRule"/>
</dbReference>
<comment type="function">
    <text evidence="10">Succinyl-CoA synthetase functions in the citric acid cycle (TCA), coupling the hydrolysis of succinyl-CoA to the synthesis of either ATP or GTP and thus represents the only step of substrate-level phosphorylation in the TCA. The beta subunit provides nucleotide specificity of the enzyme and binds the substrate succinate, while the binding sites for coenzyme A and phosphate are found in the alpha subunit.</text>
</comment>
<dbReference type="EC" id="6.2.1.5" evidence="10"/>
<feature type="binding site" evidence="10">
    <location>
        <position position="213"/>
    </location>
    <ligand>
        <name>Mg(2+)</name>
        <dbReference type="ChEBI" id="CHEBI:18420"/>
    </ligand>
</feature>
<name>A0A2Z4PV13_9GAMM</name>
<dbReference type="OrthoDB" id="9802602at2"/>
<feature type="domain" description="ATP-grasp" evidence="11">
    <location>
        <begin position="9"/>
        <end position="229"/>
    </location>
</feature>
<evidence type="ECO:0000313" key="13">
    <source>
        <dbReference type="EMBL" id="MEP7728536.1"/>
    </source>
</evidence>
<dbReference type="GO" id="GO:0005524">
    <property type="term" value="F:ATP binding"/>
    <property type="evidence" value="ECO:0007669"/>
    <property type="project" value="UniProtKB-UniRule"/>
</dbReference>
<evidence type="ECO:0000256" key="3">
    <source>
        <dbReference type="ARBA" id="ARBA00022598"/>
    </source>
</evidence>
<evidence type="ECO:0000256" key="10">
    <source>
        <dbReference type="HAMAP-Rule" id="MF_00558"/>
    </source>
</evidence>
<evidence type="ECO:0000313" key="14">
    <source>
        <dbReference type="EMBL" id="QKK80144.1"/>
    </source>
</evidence>
<keyword evidence="17" id="KW-1185">Reference proteome</keyword>
<keyword evidence="3 10" id="KW-0436">Ligase</keyword>
<dbReference type="PROSITE" id="PS01217">
    <property type="entry name" value="SUCCINYL_COA_LIG_3"/>
    <property type="match status" value="1"/>
</dbReference>
<keyword evidence="2 10" id="KW-0816">Tricarboxylic acid cycle</keyword>
<evidence type="ECO:0000256" key="8">
    <source>
        <dbReference type="ARBA" id="ARBA00050563"/>
    </source>
</evidence>
<feature type="binding site" evidence="10">
    <location>
        <begin position="53"/>
        <end position="55"/>
    </location>
    <ligand>
        <name>ATP</name>
        <dbReference type="ChEBI" id="CHEBI:30616"/>
    </ligand>
</feature>
<dbReference type="InterPro" id="IPR011761">
    <property type="entry name" value="ATP-grasp"/>
</dbReference>
<evidence type="ECO:0000256" key="9">
    <source>
        <dbReference type="ARBA" id="ARBA00052891"/>
    </source>
</evidence>
<dbReference type="FunFam" id="3.30.470.20:FF:000002">
    <property type="entry name" value="Succinate--CoA ligase [ADP-forming] subunit beta"/>
    <property type="match status" value="1"/>
</dbReference>
<reference evidence="14 16" key="2">
    <citation type="submission" date="2020-06" db="EMBL/GenBank/DDBJ databases">
        <authorList>
            <person name="Voronona O.L."/>
            <person name="Aksenova E.I."/>
            <person name="Kunda M.S."/>
            <person name="Semenov A.N."/>
            <person name="Ryzhova N."/>
        </authorList>
    </citation>
    <scope>NUCLEOTIDE SEQUENCE [LARGE SCALE GENOMIC DNA]</scope>
    <source>
        <strain evidence="14 16">MPKMM3633</strain>
    </source>
</reference>
<dbReference type="EMBL" id="JBDYKN010000002">
    <property type="protein sequence ID" value="MEP7728536.1"/>
    <property type="molecule type" value="Genomic_DNA"/>
</dbReference>
<dbReference type="PIRSF" id="PIRSF001554">
    <property type="entry name" value="SucCS_beta"/>
    <property type="match status" value="1"/>
</dbReference>
<proteinExistence type="inferred from homology"/>
<dbReference type="GO" id="GO:0005829">
    <property type="term" value="C:cytosol"/>
    <property type="evidence" value="ECO:0007669"/>
    <property type="project" value="TreeGrafter"/>
</dbReference>
<dbReference type="InterPro" id="IPR013650">
    <property type="entry name" value="ATP-grasp_succ-CoA_synth-type"/>
</dbReference>
<dbReference type="GO" id="GO:0000287">
    <property type="term" value="F:magnesium ion binding"/>
    <property type="evidence" value="ECO:0007669"/>
    <property type="project" value="UniProtKB-UniRule"/>
</dbReference>
<evidence type="ECO:0000313" key="12">
    <source>
        <dbReference type="EMBL" id="AWY01265.1"/>
    </source>
</evidence>
<dbReference type="InterPro" id="IPR005811">
    <property type="entry name" value="SUCC_ACL_C"/>
</dbReference>
<feature type="binding site" evidence="10">
    <location>
        <position position="264"/>
    </location>
    <ligand>
        <name>substrate</name>
        <note>ligand shared with subunit alpha</note>
    </ligand>
</feature>
<dbReference type="GO" id="GO:0006104">
    <property type="term" value="P:succinyl-CoA metabolic process"/>
    <property type="evidence" value="ECO:0007669"/>
    <property type="project" value="TreeGrafter"/>
</dbReference>
<evidence type="ECO:0000256" key="4">
    <source>
        <dbReference type="ARBA" id="ARBA00022723"/>
    </source>
</evidence>
<comment type="cofactor">
    <cofactor evidence="10">
        <name>Mg(2+)</name>
        <dbReference type="ChEBI" id="CHEBI:18420"/>
    </cofactor>
    <text evidence="10">Binds 1 Mg(2+) ion per subunit.</text>
</comment>
<dbReference type="HAMAP" id="MF_00558">
    <property type="entry name" value="Succ_CoA_beta"/>
    <property type="match status" value="1"/>
</dbReference>
<evidence type="ECO:0000256" key="2">
    <source>
        <dbReference type="ARBA" id="ARBA00022532"/>
    </source>
</evidence>
<dbReference type="Pfam" id="PF00549">
    <property type="entry name" value="Ligase_CoA"/>
    <property type="match status" value="1"/>
</dbReference>
<dbReference type="InterPro" id="IPR016102">
    <property type="entry name" value="Succinyl-CoA_synth-like"/>
</dbReference>
<comment type="catalytic activity">
    <reaction evidence="9">
        <text>GTP + succinate + CoA = succinyl-CoA + GDP + phosphate</text>
        <dbReference type="Rhea" id="RHEA:22120"/>
        <dbReference type="ChEBI" id="CHEBI:30031"/>
        <dbReference type="ChEBI" id="CHEBI:37565"/>
        <dbReference type="ChEBI" id="CHEBI:43474"/>
        <dbReference type="ChEBI" id="CHEBI:57287"/>
        <dbReference type="ChEBI" id="CHEBI:57292"/>
        <dbReference type="ChEBI" id="CHEBI:58189"/>
    </reaction>
    <physiologicalReaction direction="right-to-left" evidence="9">
        <dbReference type="Rhea" id="RHEA:22122"/>
    </physiologicalReaction>
</comment>
<dbReference type="AlphaFoldDB" id="A0A2Z4PV13"/>
<dbReference type="SUPFAM" id="SSF56059">
    <property type="entry name" value="Glutathione synthetase ATP-binding domain-like"/>
    <property type="match status" value="1"/>
</dbReference>
<dbReference type="NCBIfam" id="TIGR01016">
    <property type="entry name" value="sucCoAbeta"/>
    <property type="match status" value="1"/>
</dbReference>
<gene>
    <name evidence="10 13" type="primary">sucC</name>
    <name evidence="12" type="ORF">A8139_15860</name>
    <name evidence="13" type="ORF">ABKW32_03675</name>
    <name evidence="14" type="ORF">MP3633_1410</name>
</gene>
<dbReference type="EMBL" id="CP016181">
    <property type="protein sequence ID" value="AWY01265.1"/>
    <property type="molecule type" value="Genomic_DNA"/>
</dbReference>
<evidence type="ECO:0000256" key="7">
    <source>
        <dbReference type="ARBA" id="ARBA00022842"/>
    </source>
</evidence>
<feature type="binding site" evidence="10">
    <location>
        <position position="102"/>
    </location>
    <ligand>
        <name>ATP</name>
        <dbReference type="ChEBI" id="CHEBI:30616"/>
    </ligand>
</feature>